<dbReference type="GO" id="GO:0016787">
    <property type="term" value="F:hydrolase activity"/>
    <property type="evidence" value="ECO:0007669"/>
    <property type="project" value="UniProtKB-KW"/>
</dbReference>
<keyword evidence="1" id="KW-0540">Nuclease</keyword>
<keyword evidence="2 7" id="KW-0255">Endonuclease</keyword>
<protein>
    <submittedName>
        <fullName evidence="7">Putative UV-damage endonuclease</fullName>
    </submittedName>
</protein>
<dbReference type="GO" id="GO:0006289">
    <property type="term" value="P:nucleotide-excision repair"/>
    <property type="evidence" value="ECO:0007669"/>
    <property type="project" value="InterPro"/>
</dbReference>
<evidence type="ECO:0000256" key="4">
    <source>
        <dbReference type="ARBA" id="ARBA00022769"/>
    </source>
</evidence>
<reference evidence="7" key="1">
    <citation type="submission" date="2018-10" db="EMBL/GenBank/DDBJ databases">
        <title>Hidden diversity of soil giant viruses.</title>
        <authorList>
            <person name="Schulz F."/>
            <person name="Alteio L."/>
            <person name="Goudeau D."/>
            <person name="Ryan E.M."/>
            <person name="Malmstrom R.R."/>
            <person name="Blanchard J."/>
            <person name="Woyke T."/>
        </authorList>
    </citation>
    <scope>NUCLEOTIDE SEQUENCE</scope>
    <source>
        <strain evidence="7">SAV1</strain>
    </source>
</reference>
<proteinExistence type="predicted"/>
<dbReference type="Gene3D" id="3.20.20.150">
    <property type="entry name" value="Divalent-metal-dependent TIM barrel enzymes"/>
    <property type="match status" value="1"/>
</dbReference>
<dbReference type="PANTHER" id="PTHR31290">
    <property type="entry name" value="UV-DAMAGE ENDONUCLEASE"/>
    <property type="match status" value="1"/>
</dbReference>
<dbReference type="InterPro" id="IPR036237">
    <property type="entry name" value="Xyl_isomerase-like_sf"/>
</dbReference>
<evidence type="ECO:0000256" key="1">
    <source>
        <dbReference type="ARBA" id="ARBA00022722"/>
    </source>
</evidence>
<accession>A0A3G5AEC3</accession>
<evidence type="ECO:0000256" key="2">
    <source>
        <dbReference type="ARBA" id="ARBA00022759"/>
    </source>
</evidence>
<gene>
    <name evidence="7" type="ORF">Satyrvirus21_11</name>
</gene>
<keyword evidence="4" id="KW-0228">DNA excision</keyword>
<evidence type="ECO:0000313" key="7">
    <source>
        <dbReference type="EMBL" id="AYV85527.1"/>
    </source>
</evidence>
<dbReference type="Pfam" id="PF03851">
    <property type="entry name" value="UvdE"/>
    <property type="match status" value="1"/>
</dbReference>
<keyword evidence="5" id="KW-0378">Hydrolase</keyword>
<organism evidence="7">
    <name type="scientific">Satyrvirus sp</name>
    <dbReference type="NCBI Taxonomy" id="2487771"/>
    <lineage>
        <taxon>Viruses</taxon>
        <taxon>Varidnaviria</taxon>
        <taxon>Bamfordvirae</taxon>
        <taxon>Nucleocytoviricota</taxon>
        <taxon>Megaviricetes</taxon>
        <taxon>Imitervirales</taxon>
        <taxon>Mimiviridae</taxon>
        <taxon>Megamimivirinae</taxon>
    </lineage>
</organism>
<name>A0A3G5AEC3_9VIRU</name>
<evidence type="ECO:0000256" key="6">
    <source>
        <dbReference type="ARBA" id="ARBA00023204"/>
    </source>
</evidence>
<dbReference type="PANTHER" id="PTHR31290:SF5">
    <property type="entry name" value="UV-DAMAGE ENDONUCLEASE"/>
    <property type="match status" value="1"/>
</dbReference>
<sequence length="329" mass="38318">MEQIRIGYACINTELRNWNIFTSRTAILDTIEKKGIGYVKQLALDNIDDLLKILIYNEAHGIRFFRISSCIFPHLGNPKLVDEGHYDLDFAKDKLKIIGKFAKDHNHRLTMHPGQFVQLGSPNPEVVKQSFTDLKNHVVLLKMLGFSPSDGSVLIIHGGGVFGDKISTLQRWKNNFLNLPSETRDYIVLENDETSYGIMDLLPLCEELKIPFCLDIFHNKISNNRIPITKKLVRRIFNTWFVRGIVPKIHISEQQIGLRKGAHSKTIDKLPLYIFKLPYMFKTQLDIMLEVKDKEVSVFKIYYKYFDIRMDINGKVVYVLKTKFWRHFL</sequence>
<dbReference type="GO" id="GO:0004519">
    <property type="term" value="F:endonuclease activity"/>
    <property type="evidence" value="ECO:0007669"/>
    <property type="project" value="UniProtKB-KW"/>
</dbReference>
<dbReference type="InterPro" id="IPR004601">
    <property type="entry name" value="UvdE"/>
</dbReference>
<keyword evidence="6" id="KW-0234">DNA repair</keyword>
<evidence type="ECO:0000256" key="5">
    <source>
        <dbReference type="ARBA" id="ARBA00022801"/>
    </source>
</evidence>
<keyword evidence="3" id="KW-0227">DNA damage</keyword>
<dbReference type="SUPFAM" id="SSF51658">
    <property type="entry name" value="Xylose isomerase-like"/>
    <property type="match status" value="1"/>
</dbReference>
<dbReference type="EMBL" id="MK072457">
    <property type="protein sequence ID" value="AYV85527.1"/>
    <property type="molecule type" value="Genomic_DNA"/>
</dbReference>
<dbReference type="GO" id="GO:0009411">
    <property type="term" value="P:response to UV"/>
    <property type="evidence" value="ECO:0007669"/>
    <property type="project" value="InterPro"/>
</dbReference>
<dbReference type="NCBIfam" id="TIGR00629">
    <property type="entry name" value="uvde"/>
    <property type="match status" value="1"/>
</dbReference>
<evidence type="ECO:0000256" key="3">
    <source>
        <dbReference type="ARBA" id="ARBA00022763"/>
    </source>
</evidence>